<keyword evidence="2" id="KW-1185">Reference proteome</keyword>
<evidence type="ECO:0008006" key="3">
    <source>
        <dbReference type="Google" id="ProtNLM"/>
    </source>
</evidence>
<gene>
    <name evidence="1" type="ORF">D9758_013666</name>
</gene>
<organism evidence="1 2">
    <name type="scientific">Tetrapyrgos nigripes</name>
    <dbReference type="NCBI Taxonomy" id="182062"/>
    <lineage>
        <taxon>Eukaryota</taxon>
        <taxon>Fungi</taxon>
        <taxon>Dikarya</taxon>
        <taxon>Basidiomycota</taxon>
        <taxon>Agaricomycotina</taxon>
        <taxon>Agaricomycetes</taxon>
        <taxon>Agaricomycetidae</taxon>
        <taxon>Agaricales</taxon>
        <taxon>Marasmiineae</taxon>
        <taxon>Marasmiaceae</taxon>
        <taxon>Tetrapyrgos</taxon>
    </lineage>
</organism>
<sequence>MVSASWTIYKGIQLFYSPHQIMRPITSTQKDNILSLLQTSASSREISAKTGVSKSKIASLAKEMYPDKENHQAGHPRKLSTTDERAAIQQINTGKAENATEVARNINPLLDQPVSTQTIRNSLLRHDNQNQTPEQGQCFMPVPLLKQNAWGGMLWQVVIGLEFLWPLWDTLSSCYRLGVYSATIYWQDMEILKEILYFVCFGAAHLEKGYLLI</sequence>
<dbReference type="EMBL" id="JAACJM010000151">
    <property type="protein sequence ID" value="KAF5342986.1"/>
    <property type="molecule type" value="Genomic_DNA"/>
</dbReference>
<accession>A0A8H5FN74</accession>
<dbReference type="AlphaFoldDB" id="A0A8H5FN74"/>
<evidence type="ECO:0000313" key="1">
    <source>
        <dbReference type="EMBL" id="KAF5342986.1"/>
    </source>
</evidence>
<reference evidence="1 2" key="1">
    <citation type="journal article" date="2020" name="ISME J.">
        <title>Uncovering the hidden diversity of litter-decomposition mechanisms in mushroom-forming fungi.</title>
        <authorList>
            <person name="Floudas D."/>
            <person name="Bentzer J."/>
            <person name="Ahren D."/>
            <person name="Johansson T."/>
            <person name="Persson P."/>
            <person name="Tunlid A."/>
        </authorList>
    </citation>
    <scope>NUCLEOTIDE SEQUENCE [LARGE SCALE GENOMIC DNA]</scope>
    <source>
        <strain evidence="1 2">CBS 291.85</strain>
    </source>
</reference>
<dbReference type="OrthoDB" id="3008056at2759"/>
<proteinExistence type="predicted"/>
<dbReference type="Proteomes" id="UP000559256">
    <property type="component" value="Unassembled WGS sequence"/>
</dbReference>
<comment type="caution">
    <text evidence="1">The sequence shown here is derived from an EMBL/GenBank/DDBJ whole genome shotgun (WGS) entry which is preliminary data.</text>
</comment>
<protein>
    <recommendedName>
        <fullName evidence="3">Transposase</fullName>
    </recommendedName>
</protein>
<evidence type="ECO:0000313" key="2">
    <source>
        <dbReference type="Proteomes" id="UP000559256"/>
    </source>
</evidence>
<name>A0A8H5FN74_9AGAR</name>